<dbReference type="Pfam" id="PF03358">
    <property type="entry name" value="FMN_red"/>
    <property type="match status" value="1"/>
</dbReference>
<dbReference type="GO" id="GO:0016491">
    <property type="term" value="F:oxidoreductase activity"/>
    <property type="evidence" value="ECO:0007669"/>
    <property type="project" value="InterPro"/>
</dbReference>
<dbReference type="PATRIC" id="fig|1423815.3.peg.531"/>
<name>A0A0R1SL32_9LACO</name>
<keyword evidence="4" id="KW-1185">Reference proteome</keyword>
<comment type="caution">
    <text evidence="3">The sequence shown here is derived from an EMBL/GenBank/DDBJ whole genome shotgun (WGS) entry which is preliminary data.</text>
</comment>
<evidence type="ECO:0000313" key="4">
    <source>
        <dbReference type="Proteomes" id="UP000051647"/>
    </source>
</evidence>
<dbReference type="EMBL" id="AZFA01000013">
    <property type="protein sequence ID" value="KRL66648.1"/>
    <property type="molecule type" value="Genomic_DNA"/>
</dbReference>
<proteinExistence type="predicted"/>
<dbReference type="Gene3D" id="3.40.50.360">
    <property type="match status" value="1"/>
</dbReference>
<feature type="compositionally biased region" description="Low complexity" evidence="1">
    <location>
        <begin position="377"/>
        <end position="388"/>
    </location>
</feature>
<dbReference type="SUPFAM" id="SSF55785">
    <property type="entry name" value="PYP-like sensor domain (PAS domain)"/>
    <property type="match status" value="1"/>
</dbReference>
<reference evidence="3 4" key="1">
    <citation type="journal article" date="2015" name="Genome Announc.">
        <title>Expanding the biotechnology potential of lactobacilli through comparative genomics of 213 strains and associated genera.</title>
        <authorList>
            <person name="Sun Z."/>
            <person name="Harris H.M."/>
            <person name="McCann A."/>
            <person name="Guo C."/>
            <person name="Argimon S."/>
            <person name="Zhang W."/>
            <person name="Yang X."/>
            <person name="Jeffery I.B."/>
            <person name="Cooney J.C."/>
            <person name="Kagawa T.F."/>
            <person name="Liu W."/>
            <person name="Song Y."/>
            <person name="Salvetti E."/>
            <person name="Wrobel A."/>
            <person name="Rasinkangas P."/>
            <person name="Parkhill J."/>
            <person name="Rea M.C."/>
            <person name="O'Sullivan O."/>
            <person name="Ritari J."/>
            <person name="Douillard F.P."/>
            <person name="Paul Ross R."/>
            <person name="Yang R."/>
            <person name="Briner A.E."/>
            <person name="Felis G.E."/>
            <person name="de Vos W.M."/>
            <person name="Barrangou R."/>
            <person name="Klaenhammer T.R."/>
            <person name="Caufield P.W."/>
            <person name="Cui Y."/>
            <person name="Zhang H."/>
            <person name="O'Toole P.W."/>
        </authorList>
    </citation>
    <scope>NUCLEOTIDE SEQUENCE [LARGE SCALE GENOMIC DNA]</scope>
    <source>
        <strain evidence="3 4">DSM 14857</strain>
    </source>
</reference>
<accession>A0A0R1SL32</accession>
<protein>
    <submittedName>
        <fullName evidence="3">Flavoprotein</fullName>
    </submittedName>
</protein>
<dbReference type="Proteomes" id="UP000051647">
    <property type="component" value="Unassembled WGS sequence"/>
</dbReference>
<dbReference type="PANTHER" id="PTHR30543">
    <property type="entry name" value="CHROMATE REDUCTASE"/>
    <property type="match status" value="1"/>
</dbReference>
<organism evidence="3 4">
    <name type="scientific">Companilactobacillus versmoldensis DSM 14857 = KCTC 3814</name>
    <dbReference type="NCBI Taxonomy" id="1423815"/>
    <lineage>
        <taxon>Bacteria</taxon>
        <taxon>Bacillati</taxon>
        <taxon>Bacillota</taxon>
        <taxon>Bacilli</taxon>
        <taxon>Lactobacillales</taxon>
        <taxon>Lactobacillaceae</taxon>
        <taxon>Companilactobacillus</taxon>
    </lineage>
</organism>
<dbReference type="GO" id="GO:0010181">
    <property type="term" value="F:FMN binding"/>
    <property type="evidence" value="ECO:0007669"/>
    <property type="project" value="TreeGrafter"/>
</dbReference>
<feature type="region of interest" description="Disordered" evidence="1">
    <location>
        <begin position="368"/>
        <end position="408"/>
    </location>
</feature>
<dbReference type="eggNOG" id="COG0431">
    <property type="taxonomic scope" value="Bacteria"/>
</dbReference>
<dbReference type="InterPro" id="IPR035965">
    <property type="entry name" value="PAS-like_dom_sf"/>
</dbReference>
<dbReference type="Gene3D" id="3.30.450.20">
    <property type="entry name" value="PAS domain"/>
    <property type="match status" value="1"/>
</dbReference>
<dbReference type="AlphaFoldDB" id="A0A0R1SL32"/>
<gene>
    <name evidence="3" type="ORF">FC27_GL000523</name>
</gene>
<dbReference type="Pfam" id="PF13596">
    <property type="entry name" value="PAS_10"/>
    <property type="match status" value="1"/>
</dbReference>
<feature type="domain" description="NADPH-dependent FMN reductase-like" evidence="2">
    <location>
        <begin position="1"/>
        <end position="146"/>
    </location>
</feature>
<dbReference type="InterPro" id="IPR005025">
    <property type="entry name" value="FMN_Rdtase-like_dom"/>
</dbReference>
<dbReference type="eggNOG" id="COG2461">
    <property type="taxonomic scope" value="Bacteria"/>
</dbReference>
<evidence type="ECO:0000313" key="3">
    <source>
        <dbReference type="EMBL" id="KRL66648.1"/>
    </source>
</evidence>
<dbReference type="InterPro" id="IPR050712">
    <property type="entry name" value="NAD(P)H-dep_reductase"/>
</dbReference>
<dbReference type="PANTHER" id="PTHR30543:SF21">
    <property type="entry name" value="NAD(P)H-DEPENDENT FMN REDUCTASE LOT6"/>
    <property type="match status" value="1"/>
</dbReference>
<dbReference type="OrthoDB" id="9812295at2"/>
<sequence>MKLVGIAGSIADESYNRKLLKFIATHFRSQVDIELLDINDIPMFNEDDDQSDGDAIQYIAQKIEAADGVIIATPEHNHTVPAALKSLIEWLSFSIHPLDGKPVMIVGASYYSQGSSRAQLHLRQILEAPGVGAITFPGNEVLLGNVKEAFDEKGNLKDQGTIDFIHTTLNKFIKFVKVINHVDEEADDAFEAEDLDATHPVDTTVTNVEMKAKDWVEQAAVKTNAVEGSAYVKLDRGLLTVDQLNYFFNTMPMELTFVDDNNQFIYYNKTMEGKDMLASRTPDQVGDRMTDVHPPRAIPNVKRVIHSLRTGKTDLVSMAVPGNNETKHIMHYYHAMHDADGNYRGVNEWVLDLYPIVASYLKQTGKKLVDDPNNQVDANAGASQGSASSKDDADKKPDVDANSGASEH</sequence>
<dbReference type="GO" id="GO:0005829">
    <property type="term" value="C:cytosol"/>
    <property type="evidence" value="ECO:0007669"/>
    <property type="project" value="TreeGrafter"/>
</dbReference>
<evidence type="ECO:0000259" key="2">
    <source>
        <dbReference type="Pfam" id="PF03358"/>
    </source>
</evidence>
<dbReference type="STRING" id="1423815.FC27_GL000523"/>
<feature type="compositionally biased region" description="Basic and acidic residues" evidence="1">
    <location>
        <begin position="389"/>
        <end position="399"/>
    </location>
</feature>
<evidence type="ECO:0000256" key="1">
    <source>
        <dbReference type="SAM" id="MobiDB-lite"/>
    </source>
</evidence>
<dbReference type="RefSeq" id="WP_010624526.1">
    <property type="nucleotide sequence ID" value="NZ_AZFA01000013.1"/>
</dbReference>
<dbReference type="SUPFAM" id="SSF52218">
    <property type="entry name" value="Flavoproteins"/>
    <property type="match status" value="1"/>
</dbReference>
<dbReference type="InterPro" id="IPR029039">
    <property type="entry name" value="Flavoprotein-like_sf"/>
</dbReference>